<reference evidence="5" key="2">
    <citation type="submission" date="2020-09" db="EMBL/GenBank/DDBJ databases">
        <authorList>
            <person name="Sun Q."/>
            <person name="Zhou Y."/>
        </authorList>
    </citation>
    <scope>NUCLEOTIDE SEQUENCE</scope>
    <source>
        <strain evidence="5">CGMCC 1.10998</strain>
    </source>
</reference>
<feature type="compositionally biased region" description="Low complexity" evidence="4">
    <location>
        <begin position="1"/>
        <end position="16"/>
    </location>
</feature>
<keyword evidence="6" id="KW-1185">Reference proteome</keyword>
<accession>A0A916XG16</accession>
<dbReference type="InterPro" id="IPR017850">
    <property type="entry name" value="Alkaline_phosphatase_core_sf"/>
</dbReference>
<evidence type="ECO:0000256" key="3">
    <source>
        <dbReference type="ARBA" id="ARBA00022801"/>
    </source>
</evidence>
<dbReference type="InterPro" id="IPR007312">
    <property type="entry name" value="Phosphoesterase"/>
</dbReference>
<dbReference type="InterPro" id="IPR006311">
    <property type="entry name" value="TAT_signal"/>
</dbReference>
<feature type="region of interest" description="Disordered" evidence="4">
    <location>
        <begin position="308"/>
        <end position="331"/>
    </location>
</feature>
<dbReference type="PANTHER" id="PTHR31956">
    <property type="entry name" value="NON-SPECIFIC PHOSPHOLIPASE C4-RELATED"/>
    <property type="match status" value="1"/>
</dbReference>
<dbReference type="Proteomes" id="UP000637423">
    <property type="component" value="Unassembled WGS sequence"/>
</dbReference>
<dbReference type="PANTHER" id="PTHR31956:SF1">
    <property type="entry name" value="NON-SPECIFIC PHOSPHOLIPASE C1"/>
    <property type="match status" value="1"/>
</dbReference>
<comment type="caution">
    <text evidence="5">The sequence shown here is derived from an EMBL/GenBank/DDBJ whole genome shotgun (WGS) entry which is preliminary data.</text>
</comment>
<comment type="similarity">
    <text evidence="1">Belongs to the bacterial phospholipase C family.</text>
</comment>
<sequence length="557" mass="60108">MSDKSTSSQHSEQQQSDLPADPSRRRILQAAAAAGVAGSVPLIAEAAVPKAKIVAGSLDTKLKAHIKNVVVIYLENRSFNNLFGNFPGVKQPLADVPAAAYTQKDRNGSVLPALPKMWGGLVPRSQNLGGKHYMIAEDKISGLPNAPFALKDAEGLPLPESVITRDLWHLFYQNQMQINGGKNDQFVAWADSGGLVMGYYGETHKNLDLWKIAQQYTLCDNFFMAAFGGSYMNHQFLISGRTPEHFDAANGPAKKKIAVTEDGPTGSRLALAADGPASALEGKPKFVNDGAITPDGYAVNTMAPPYQPSYIKPAPGGDSTLADPQDPSTLPPQTYNTIGDLLSKKGVSWAWYGGAWQVALEYKGGGEKPNFQYHHQPLNYFKQFAPGTAARNEHLRDGGLGDSPISNKFLADVVAGKLPAVTFYKPQGNLNMHAGYSDVESGDQHVANVLEHLKKSPQWKDMLVVITFDENGGWWDHVAPPKGDRWGPGSRIPAIIASPYAKKGNVDHSFYDTTSILRFITRLHGLPLLEGLKLRNDAFAANGALPPGDLTGALSFA</sequence>
<dbReference type="Gene3D" id="3.40.720.10">
    <property type="entry name" value="Alkaline Phosphatase, subunit A"/>
    <property type="match status" value="2"/>
</dbReference>
<evidence type="ECO:0000256" key="4">
    <source>
        <dbReference type="SAM" id="MobiDB-lite"/>
    </source>
</evidence>
<gene>
    <name evidence="5" type="primary">acpA</name>
    <name evidence="5" type="ORF">GCM10011396_15580</name>
</gene>
<name>A0A916XG16_9BURK</name>
<dbReference type="InterPro" id="IPR017768">
    <property type="entry name" value="AcpA"/>
</dbReference>
<organism evidence="5 6">
    <name type="scientific">Undibacterium terreum</name>
    <dbReference type="NCBI Taxonomy" id="1224302"/>
    <lineage>
        <taxon>Bacteria</taxon>
        <taxon>Pseudomonadati</taxon>
        <taxon>Pseudomonadota</taxon>
        <taxon>Betaproteobacteria</taxon>
        <taxon>Burkholderiales</taxon>
        <taxon>Oxalobacteraceae</taxon>
        <taxon>Undibacterium</taxon>
    </lineage>
</organism>
<evidence type="ECO:0000256" key="2">
    <source>
        <dbReference type="ARBA" id="ARBA00012018"/>
    </source>
</evidence>
<dbReference type="RefSeq" id="WP_188565345.1">
    <property type="nucleotide sequence ID" value="NZ_BMED01000001.1"/>
</dbReference>
<reference evidence="5" key="1">
    <citation type="journal article" date="2014" name="Int. J. Syst. Evol. Microbiol.">
        <title>Complete genome sequence of Corynebacterium casei LMG S-19264T (=DSM 44701T), isolated from a smear-ripened cheese.</title>
        <authorList>
            <consortium name="US DOE Joint Genome Institute (JGI-PGF)"/>
            <person name="Walter F."/>
            <person name="Albersmeier A."/>
            <person name="Kalinowski J."/>
            <person name="Ruckert C."/>
        </authorList>
    </citation>
    <scope>NUCLEOTIDE SEQUENCE</scope>
    <source>
        <strain evidence="5">CGMCC 1.10998</strain>
    </source>
</reference>
<evidence type="ECO:0000256" key="1">
    <source>
        <dbReference type="ARBA" id="ARBA00009717"/>
    </source>
</evidence>
<keyword evidence="3" id="KW-0378">Hydrolase</keyword>
<dbReference type="CDD" id="cd16013">
    <property type="entry name" value="AcpA"/>
    <property type="match status" value="1"/>
</dbReference>
<proteinExistence type="inferred from homology"/>
<dbReference type="SUPFAM" id="SSF53649">
    <property type="entry name" value="Alkaline phosphatase-like"/>
    <property type="match status" value="1"/>
</dbReference>
<dbReference type="NCBIfam" id="TIGR03397">
    <property type="entry name" value="acid_phos_Burk"/>
    <property type="match status" value="1"/>
</dbReference>
<feature type="region of interest" description="Disordered" evidence="4">
    <location>
        <begin position="1"/>
        <end position="23"/>
    </location>
</feature>
<dbReference type="AlphaFoldDB" id="A0A916XG16"/>
<dbReference type="GO" id="GO:0003993">
    <property type="term" value="F:acid phosphatase activity"/>
    <property type="evidence" value="ECO:0007669"/>
    <property type="project" value="InterPro"/>
</dbReference>
<dbReference type="EMBL" id="BMED01000001">
    <property type="protein sequence ID" value="GGC69439.1"/>
    <property type="molecule type" value="Genomic_DNA"/>
</dbReference>
<dbReference type="PROSITE" id="PS51318">
    <property type="entry name" value="TAT"/>
    <property type="match status" value="1"/>
</dbReference>
<dbReference type="Pfam" id="PF04185">
    <property type="entry name" value="Phosphoesterase"/>
    <property type="match status" value="1"/>
</dbReference>
<protein>
    <recommendedName>
        <fullName evidence="2">phospholipase C</fullName>
        <ecNumber evidence="2">3.1.4.3</ecNumber>
    </recommendedName>
</protein>
<dbReference type="GO" id="GO:0034480">
    <property type="term" value="F:phosphatidylcholine phospholipase C activity"/>
    <property type="evidence" value="ECO:0007669"/>
    <property type="project" value="UniProtKB-EC"/>
</dbReference>
<evidence type="ECO:0000313" key="6">
    <source>
        <dbReference type="Proteomes" id="UP000637423"/>
    </source>
</evidence>
<dbReference type="EC" id="3.1.4.3" evidence="2"/>
<evidence type="ECO:0000313" key="5">
    <source>
        <dbReference type="EMBL" id="GGC69439.1"/>
    </source>
</evidence>